<proteinExistence type="predicted"/>
<accession>A0ACD5TZE9</accession>
<organism evidence="1 2">
    <name type="scientific">Avena sativa</name>
    <name type="common">Oat</name>
    <dbReference type="NCBI Taxonomy" id="4498"/>
    <lineage>
        <taxon>Eukaryota</taxon>
        <taxon>Viridiplantae</taxon>
        <taxon>Streptophyta</taxon>
        <taxon>Embryophyta</taxon>
        <taxon>Tracheophyta</taxon>
        <taxon>Spermatophyta</taxon>
        <taxon>Magnoliopsida</taxon>
        <taxon>Liliopsida</taxon>
        <taxon>Poales</taxon>
        <taxon>Poaceae</taxon>
        <taxon>BOP clade</taxon>
        <taxon>Pooideae</taxon>
        <taxon>Poodae</taxon>
        <taxon>Poeae</taxon>
        <taxon>Poeae Chloroplast Group 1 (Aveneae type)</taxon>
        <taxon>Aveninae</taxon>
        <taxon>Avena</taxon>
    </lineage>
</organism>
<evidence type="ECO:0000313" key="2">
    <source>
        <dbReference type="Proteomes" id="UP001732700"/>
    </source>
</evidence>
<protein>
    <submittedName>
        <fullName evidence="1">Uncharacterized protein</fullName>
    </submittedName>
</protein>
<sequence>MAALLRQGARRVGGSVLHRTKAAVASPAVAEERRRLLPRHMYSTQEQATEEITRKIQQKKEELYDVMCKAEQRFSTSSFHNKLLLPHLSVHVKPRTKDPKWQILRFTKRAINVVDAAGFIALTYLVCSFVAGVRNFIQERRVVRARMFEAVARAREEVAKSAQIKAVARAREAGTRSSQIDN</sequence>
<dbReference type="EnsemblPlants" id="AVESA.00010b.r2.1DG0150880.1">
    <property type="protein sequence ID" value="AVESA.00010b.r2.1DG0150880.1.CDS"/>
    <property type="gene ID" value="AVESA.00010b.r2.1DG0150880"/>
</dbReference>
<evidence type="ECO:0000313" key="1">
    <source>
        <dbReference type="EnsemblPlants" id="AVESA.00010b.r2.1DG0150880.1.CDS"/>
    </source>
</evidence>
<name>A0ACD5TZE9_AVESA</name>
<reference evidence="1" key="1">
    <citation type="submission" date="2021-05" db="EMBL/GenBank/DDBJ databases">
        <authorList>
            <person name="Scholz U."/>
            <person name="Mascher M."/>
            <person name="Fiebig A."/>
        </authorList>
    </citation>
    <scope>NUCLEOTIDE SEQUENCE [LARGE SCALE GENOMIC DNA]</scope>
</reference>
<dbReference type="Proteomes" id="UP001732700">
    <property type="component" value="Chromosome 1D"/>
</dbReference>
<reference evidence="1" key="2">
    <citation type="submission" date="2025-09" db="UniProtKB">
        <authorList>
            <consortium name="EnsemblPlants"/>
        </authorList>
    </citation>
    <scope>IDENTIFICATION</scope>
</reference>
<keyword evidence="2" id="KW-1185">Reference proteome</keyword>